<feature type="transmembrane region" description="Helical" evidence="1">
    <location>
        <begin position="20"/>
        <end position="43"/>
    </location>
</feature>
<protein>
    <submittedName>
        <fullName evidence="2">DUF1772 domain-containing protein</fullName>
    </submittedName>
</protein>
<dbReference type="AlphaFoldDB" id="A0A4P6UVZ4"/>
<organism evidence="2 3">
    <name type="scientific">Roseitalea porphyridii</name>
    <dbReference type="NCBI Taxonomy" id="1852022"/>
    <lineage>
        <taxon>Bacteria</taxon>
        <taxon>Pseudomonadati</taxon>
        <taxon>Pseudomonadota</taxon>
        <taxon>Alphaproteobacteria</taxon>
        <taxon>Hyphomicrobiales</taxon>
        <taxon>Ahrensiaceae</taxon>
        <taxon>Roseitalea</taxon>
    </lineage>
</organism>
<feature type="transmembrane region" description="Helical" evidence="1">
    <location>
        <begin position="94"/>
        <end position="115"/>
    </location>
</feature>
<evidence type="ECO:0000313" key="3">
    <source>
        <dbReference type="Proteomes" id="UP000293719"/>
    </source>
</evidence>
<sequence length="170" mass="18325">MIFTFLERTMSEFARLAQIAPILMFGLMAGFFYAFSVCVMAGLDRLAPAAAIGAMQAINEAVRNPVFFVTFFLTPLVAFGAAALAYQAGEPRQAAWMALAALVYILLAALPTAIINVPMNEALADVEPDNVDAAAVWTAYADRWTAWNTVRTVTSTLAMAAAVYPFLESN</sequence>
<keyword evidence="1" id="KW-0472">Membrane</keyword>
<keyword evidence="1" id="KW-1133">Transmembrane helix</keyword>
<accession>A0A4P6UVZ4</accession>
<reference evidence="2 3" key="1">
    <citation type="journal article" date="2017" name="Int. J. Syst. Evol. Microbiol.">
        <title>Roseitalea porphyridii gen. nov., sp. nov., isolated from a red alga, and reclassification of Hoeflea suaedae Chung et al. 2013 as Pseudohoeflea suaedae gen. nov., comb. nov.</title>
        <authorList>
            <person name="Hyeon J.W."/>
            <person name="Jeong S.E."/>
            <person name="Baek K."/>
            <person name="Jeon C.O."/>
        </authorList>
    </citation>
    <scope>NUCLEOTIDE SEQUENCE [LARGE SCALE GENOMIC DNA]</scope>
    <source>
        <strain evidence="2 3">MA7-20</strain>
    </source>
</reference>
<keyword evidence="1" id="KW-0812">Transmembrane</keyword>
<dbReference type="KEGG" id="rpod:E0E05_01045"/>
<evidence type="ECO:0000256" key="1">
    <source>
        <dbReference type="SAM" id="Phobius"/>
    </source>
</evidence>
<keyword evidence="3" id="KW-1185">Reference proteome</keyword>
<feature type="transmembrane region" description="Helical" evidence="1">
    <location>
        <begin position="64"/>
        <end position="88"/>
    </location>
</feature>
<gene>
    <name evidence="2" type="ORF">E0E05_01045</name>
</gene>
<dbReference type="InterPro" id="IPR013901">
    <property type="entry name" value="Anthrone_oxy"/>
</dbReference>
<dbReference type="EMBL" id="CP036532">
    <property type="protein sequence ID" value="QBK29301.1"/>
    <property type="molecule type" value="Genomic_DNA"/>
</dbReference>
<dbReference type="Proteomes" id="UP000293719">
    <property type="component" value="Chromosome"/>
</dbReference>
<proteinExistence type="predicted"/>
<name>A0A4P6UVZ4_9HYPH</name>
<evidence type="ECO:0000313" key="2">
    <source>
        <dbReference type="EMBL" id="QBK29301.1"/>
    </source>
</evidence>
<dbReference type="Pfam" id="PF08592">
    <property type="entry name" value="Anthrone_oxy"/>
    <property type="match status" value="1"/>
</dbReference>